<dbReference type="GO" id="GO:0003677">
    <property type="term" value="F:DNA binding"/>
    <property type="evidence" value="ECO:0007669"/>
    <property type="project" value="UniProtKB-KW"/>
</dbReference>
<dbReference type="EMBL" id="JAUSVK010000001">
    <property type="protein sequence ID" value="MDQ0394365.1"/>
    <property type="molecule type" value="Genomic_DNA"/>
</dbReference>
<dbReference type="PRINTS" id="PR00035">
    <property type="entry name" value="HTHGNTR"/>
</dbReference>
<dbReference type="SMART" id="SM00345">
    <property type="entry name" value="HTH_GNTR"/>
    <property type="match status" value="1"/>
</dbReference>
<dbReference type="Gene3D" id="1.20.120.530">
    <property type="entry name" value="GntR ligand-binding domain-like"/>
    <property type="match status" value="1"/>
</dbReference>
<dbReference type="Gene3D" id="1.10.10.10">
    <property type="entry name" value="Winged helix-like DNA-binding domain superfamily/Winged helix DNA-binding domain"/>
    <property type="match status" value="1"/>
</dbReference>
<keyword evidence="7" id="KW-1185">Reference proteome</keyword>
<dbReference type="SMART" id="SM00895">
    <property type="entry name" value="FCD"/>
    <property type="match status" value="1"/>
</dbReference>
<proteinExistence type="predicted"/>
<dbReference type="PANTHER" id="PTHR43537">
    <property type="entry name" value="TRANSCRIPTIONAL REGULATOR, GNTR FAMILY"/>
    <property type="match status" value="1"/>
</dbReference>
<dbReference type="PROSITE" id="PS50949">
    <property type="entry name" value="HTH_GNTR"/>
    <property type="match status" value="1"/>
</dbReference>
<keyword evidence="2 6" id="KW-0238">DNA-binding</keyword>
<reference evidence="6 7" key="1">
    <citation type="submission" date="2023-07" db="EMBL/GenBank/DDBJ databases">
        <title>Genomic Encyclopedia of Type Strains, Phase IV (KMG-IV): sequencing the most valuable type-strain genomes for metagenomic binning, comparative biology and taxonomic classification.</title>
        <authorList>
            <person name="Goeker M."/>
        </authorList>
    </citation>
    <scope>NUCLEOTIDE SEQUENCE [LARGE SCALE GENOMIC DNA]</scope>
    <source>
        <strain evidence="6 7">DSM 5896</strain>
    </source>
</reference>
<feature type="region of interest" description="Disordered" evidence="4">
    <location>
        <begin position="1"/>
        <end position="49"/>
    </location>
</feature>
<feature type="compositionally biased region" description="Low complexity" evidence="4">
    <location>
        <begin position="38"/>
        <end position="49"/>
    </location>
</feature>
<dbReference type="SUPFAM" id="SSF48008">
    <property type="entry name" value="GntR ligand-binding domain-like"/>
    <property type="match status" value="1"/>
</dbReference>
<dbReference type="InterPro" id="IPR000524">
    <property type="entry name" value="Tscrpt_reg_HTH_GntR"/>
</dbReference>
<evidence type="ECO:0000256" key="2">
    <source>
        <dbReference type="ARBA" id="ARBA00023125"/>
    </source>
</evidence>
<dbReference type="Pfam" id="PF00392">
    <property type="entry name" value="GntR"/>
    <property type="match status" value="1"/>
</dbReference>
<evidence type="ECO:0000313" key="6">
    <source>
        <dbReference type="EMBL" id="MDQ0394365.1"/>
    </source>
</evidence>
<protein>
    <submittedName>
        <fullName evidence="6">DNA-binding GntR family transcriptional regulator</fullName>
    </submittedName>
</protein>
<keyword evidence="1" id="KW-0805">Transcription regulation</keyword>
<evidence type="ECO:0000313" key="7">
    <source>
        <dbReference type="Proteomes" id="UP001237448"/>
    </source>
</evidence>
<evidence type="ECO:0000256" key="3">
    <source>
        <dbReference type="ARBA" id="ARBA00023163"/>
    </source>
</evidence>
<dbReference type="InterPro" id="IPR036390">
    <property type="entry name" value="WH_DNA-bd_sf"/>
</dbReference>
<keyword evidence="3" id="KW-0804">Transcription</keyword>
<evidence type="ECO:0000259" key="5">
    <source>
        <dbReference type="PROSITE" id="PS50949"/>
    </source>
</evidence>
<dbReference type="CDD" id="cd07377">
    <property type="entry name" value="WHTH_GntR"/>
    <property type="match status" value="1"/>
</dbReference>
<dbReference type="InterPro" id="IPR011711">
    <property type="entry name" value="GntR_C"/>
</dbReference>
<dbReference type="Proteomes" id="UP001237448">
    <property type="component" value="Unassembled WGS sequence"/>
</dbReference>
<name>A0ABU0FJY5_9HYPH</name>
<gene>
    <name evidence="6" type="ORF">J3R73_004157</name>
</gene>
<evidence type="ECO:0000256" key="1">
    <source>
        <dbReference type="ARBA" id="ARBA00023015"/>
    </source>
</evidence>
<dbReference type="Pfam" id="PF07729">
    <property type="entry name" value="FCD"/>
    <property type="match status" value="1"/>
</dbReference>
<feature type="domain" description="HTH gntR-type" evidence="5">
    <location>
        <begin position="49"/>
        <end position="116"/>
    </location>
</feature>
<dbReference type="InterPro" id="IPR036388">
    <property type="entry name" value="WH-like_DNA-bd_sf"/>
</dbReference>
<dbReference type="InterPro" id="IPR008920">
    <property type="entry name" value="TF_FadR/GntR_C"/>
</dbReference>
<sequence length="267" mass="28744">MSEADHATPTAAKRSGKDARASQPAAQAMTSPGASPNATGRGAASRSAASHANEIVAKLEAEILQGRLPPGTKLDERALAERFGVSRTPVREALHRLSASGLVGLGGRQGAQIVRLQVSDLLDAFFVVAELEGMAARLAARRIRPEEREVLRALHEECARHCADGDEEAFFLANTDFHSAIIKASRNRILQDQLRNARLLVAPYRYYATFRPGRMVSSIPEHEEIMTAIFQGDGAKAASLMSAHVNLLGDNLSDVLHILESHTQAAD</sequence>
<accession>A0ABU0FJY5</accession>
<dbReference type="RefSeq" id="WP_307431242.1">
    <property type="nucleotide sequence ID" value="NZ_JAUSVK010000001.1"/>
</dbReference>
<dbReference type="SUPFAM" id="SSF46785">
    <property type="entry name" value="Winged helix' DNA-binding domain"/>
    <property type="match status" value="1"/>
</dbReference>
<evidence type="ECO:0000256" key="4">
    <source>
        <dbReference type="SAM" id="MobiDB-lite"/>
    </source>
</evidence>
<organism evidence="6 7">
    <name type="scientific">Labrys monachus</name>
    <dbReference type="NCBI Taxonomy" id="217067"/>
    <lineage>
        <taxon>Bacteria</taxon>
        <taxon>Pseudomonadati</taxon>
        <taxon>Pseudomonadota</taxon>
        <taxon>Alphaproteobacteria</taxon>
        <taxon>Hyphomicrobiales</taxon>
        <taxon>Xanthobacteraceae</taxon>
        <taxon>Labrys</taxon>
    </lineage>
</organism>
<feature type="compositionally biased region" description="Polar residues" evidence="4">
    <location>
        <begin position="24"/>
        <end position="37"/>
    </location>
</feature>
<comment type="caution">
    <text evidence="6">The sequence shown here is derived from an EMBL/GenBank/DDBJ whole genome shotgun (WGS) entry which is preliminary data.</text>
</comment>
<dbReference type="PANTHER" id="PTHR43537:SF49">
    <property type="entry name" value="TRANSCRIPTIONAL REGULATORY PROTEIN"/>
    <property type="match status" value="1"/>
</dbReference>